<proteinExistence type="predicted"/>
<keyword evidence="3" id="KW-1185">Reference proteome</keyword>
<dbReference type="EMBL" id="CP089984">
    <property type="protein sequence ID" value="WXB18133.1"/>
    <property type="molecule type" value="Genomic_DNA"/>
</dbReference>
<reference evidence="2 3" key="1">
    <citation type="submission" date="2021-12" db="EMBL/GenBank/DDBJ databases">
        <title>Discovery of the Pendulisporaceae a myxobacterial family with distinct sporulation behavior and unique specialized metabolism.</title>
        <authorList>
            <person name="Garcia R."/>
            <person name="Popoff A."/>
            <person name="Bader C.D."/>
            <person name="Loehr J."/>
            <person name="Walesch S."/>
            <person name="Walt C."/>
            <person name="Boldt J."/>
            <person name="Bunk B."/>
            <person name="Haeckl F.J.F.P.J."/>
            <person name="Gunesch A.P."/>
            <person name="Birkelbach J."/>
            <person name="Nuebel U."/>
            <person name="Pietschmann T."/>
            <person name="Bach T."/>
            <person name="Mueller R."/>
        </authorList>
    </citation>
    <scope>NUCLEOTIDE SEQUENCE [LARGE SCALE GENOMIC DNA]</scope>
    <source>
        <strain evidence="2 3">MSr11954</strain>
    </source>
</reference>
<evidence type="ECO:0000313" key="2">
    <source>
        <dbReference type="EMBL" id="WXB18133.1"/>
    </source>
</evidence>
<evidence type="ECO:0000313" key="3">
    <source>
        <dbReference type="Proteomes" id="UP001370348"/>
    </source>
</evidence>
<dbReference type="Proteomes" id="UP001370348">
    <property type="component" value="Chromosome"/>
</dbReference>
<protein>
    <submittedName>
        <fullName evidence="2">Uncharacterized protein</fullName>
    </submittedName>
</protein>
<feature type="compositionally biased region" description="Low complexity" evidence="1">
    <location>
        <begin position="1"/>
        <end position="18"/>
    </location>
</feature>
<organism evidence="2 3">
    <name type="scientific">Pendulispora albinea</name>
    <dbReference type="NCBI Taxonomy" id="2741071"/>
    <lineage>
        <taxon>Bacteria</taxon>
        <taxon>Pseudomonadati</taxon>
        <taxon>Myxococcota</taxon>
        <taxon>Myxococcia</taxon>
        <taxon>Myxococcales</taxon>
        <taxon>Sorangiineae</taxon>
        <taxon>Pendulisporaceae</taxon>
        <taxon>Pendulispora</taxon>
    </lineage>
</organism>
<feature type="region of interest" description="Disordered" evidence="1">
    <location>
        <begin position="1"/>
        <end position="57"/>
    </location>
</feature>
<name>A0ABZ2M6A8_9BACT</name>
<dbReference type="RefSeq" id="WP_394827774.1">
    <property type="nucleotide sequence ID" value="NZ_CP089984.1"/>
</dbReference>
<sequence>MRFGSKSGPAASGPGAIAVRDVDVTRAPAYGPPKRAGDGPGRAKPSHPQVDRGIMSG</sequence>
<evidence type="ECO:0000256" key="1">
    <source>
        <dbReference type="SAM" id="MobiDB-lite"/>
    </source>
</evidence>
<accession>A0ABZ2M6A8</accession>
<gene>
    <name evidence="2" type="ORF">LZC94_12835</name>
</gene>